<organism evidence="3 4">
    <name type="scientific">Haloarchaeobius litoreus</name>
    <dbReference type="NCBI Taxonomy" id="755306"/>
    <lineage>
        <taxon>Archaea</taxon>
        <taxon>Methanobacteriati</taxon>
        <taxon>Methanobacteriota</taxon>
        <taxon>Stenosarchaea group</taxon>
        <taxon>Halobacteria</taxon>
        <taxon>Halobacteriales</taxon>
        <taxon>Halorubellaceae</taxon>
        <taxon>Haloarchaeobius</taxon>
    </lineage>
</organism>
<feature type="transmembrane region" description="Helical" evidence="2">
    <location>
        <begin position="23"/>
        <end position="43"/>
    </location>
</feature>
<dbReference type="InterPro" id="IPR023393">
    <property type="entry name" value="START-like_dom_sf"/>
</dbReference>
<protein>
    <recommendedName>
        <fullName evidence="5">SRPBCC family protein</fullName>
    </recommendedName>
</protein>
<dbReference type="Proteomes" id="UP001597034">
    <property type="component" value="Unassembled WGS sequence"/>
</dbReference>
<keyword evidence="4" id="KW-1185">Reference proteome</keyword>
<evidence type="ECO:0008006" key="5">
    <source>
        <dbReference type="Google" id="ProtNLM"/>
    </source>
</evidence>
<evidence type="ECO:0000313" key="3">
    <source>
        <dbReference type="EMBL" id="MFD1645998.1"/>
    </source>
</evidence>
<dbReference type="SUPFAM" id="SSF55961">
    <property type="entry name" value="Bet v1-like"/>
    <property type="match status" value="1"/>
</dbReference>
<name>A0ABD6DLP9_9EURY</name>
<proteinExistence type="predicted"/>
<sequence>MPVPSELTDVEPSDTPPSLRIRVLRRFLLVSAAAILGAVYWTVIRPRMLNWGATTEEVTRSLPGDERLPEPDGESTMAISISAPPDAIWPWLRQLGQEQGGFYSYEWAENLVGLGIHNADEIVPAYQDLSVGETVRLARADRFPDTTLEVAAFTPAQSLVLQSPDQPPWWVWAFVLEPVDETTTRLLVRSRIRLPRNLVVRLTSKVVLDPITFVMTRGMLRGIKSRVEGTARADGPVEGQTDDGEGAHSEPGSGTSEA</sequence>
<keyword evidence="2" id="KW-0812">Transmembrane</keyword>
<evidence type="ECO:0000256" key="2">
    <source>
        <dbReference type="SAM" id="Phobius"/>
    </source>
</evidence>
<keyword evidence="2" id="KW-0472">Membrane</keyword>
<dbReference type="EMBL" id="JBHUDO010000002">
    <property type="protein sequence ID" value="MFD1645998.1"/>
    <property type="molecule type" value="Genomic_DNA"/>
</dbReference>
<dbReference type="Gene3D" id="3.30.530.20">
    <property type="match status" value="1"/>
</dbReference>
<feature type="region of interest" description="Disordered" evidence="1">
    <location>
        <begin position="226"/>
        <end position="258"/>
    </location>
</feature>
<dbReference type="AlphaFoldDB" id="A0ABD6DLP9"/>
<gene>
    <name evidence="3" type="ORF">ACFSBL_09920</name>
</gene>
<accession>A0ABD6DLP9</accession>
<dbReference type="RefSeq" id="WP_256398479.1">
    <property type="nucleotide sequence ID" value="NZ_JANHJR010000001.1"/>
</dbReference>
<keyword evidence="2" id="KW-1133">Transmembrane helix</keyword>
<reference evidence="3 4" key="1">
    <citation type="journal article" date="2019" name="Int. J. Syst. Evol. Microbiol.">
        <title>The Global Catalogue of Microorganisms (GCM) 10K type strain sequencing project: providing services to taxonomists for standard genome sequencing and annotation.</title>
        <authorList>
            <consortium name="The Broad Institute Genomics Platform"/>
            <consortium name="The Broad Institute Genome Sequencing Center for Infectious Disease"/>
            <person name="Wu L."/>
            <person name="Ma J."/>
        </authorList>
    </citation>
    <scope>NUCLEOTIDE SEQUENCE [LARGE SCALE GENOMIC DNA]</scope>
    <source>
        <strain evidence="3 4">CGMCC 1.10390</strain>
    </source>
</reference>
<evidence type="ECO:0000256" key="1">
    <source>
        <dbReference type="SAM" id="MobiDB-lite"/>
    </source>
</evidence>
<comment type="caution">
    <text evidence="3">The sequence shown here is derived from an EMBL/GenBank/DDBJ whole genome shotgun (WGS) entry which is preliminary data.</text>
</comment>
<evidence type="ECO:0000313" key="4">
    <source>
        <dbReference type="Proteomes" id="UP001597034"/>
    </source>
</evidence>